<reference evidence="1 2" key="1">
    <citation type="submission" date="2019-04" db="EMBL/GenBank/DDBJ databases">
        <authorList>
            <person name="Hwang J.C."/>
        </authorList>
    </citation>
    <scope>NUCLEOTIDE SEQUENCE [LARGE SCALE GENOMIC DNA]</scope>
    <source>
        <strain evidence="1 2">IMCC35001</strain>
    </source>
</reference>
<keyword evidence="1" id="KW-0969">Cilium</keyword>
<dbReference type="Pfam" id="PF03646">
    <property type="entry name" value="FlaG"/>
    <property type="match status" value="1"/>
</dbReference>
<gene>
    <name evidence="1" type="ORF">FCL40_16235</name>
</gene>
<dbReference type="PANTHER" id="PTHR37166:SF1">
    <property type="entry name" value="PROTEIN FLAG"/>
    <property type="match status" value="1"/>
</dbReference>
<organism evidence="1 2">
    <name type="scientific">Ferrimonas sediminicola</name>
    <dbReference type="NCBI Taxonomy" id="2569538"/>
    <lineage>
        <taxon>Bacteria</taxon>
        <taxon>Pseudomonadati</taxon>
        <taxon>Pseudomonadota</taxon>
        <taxon>Gammaproteobacteria</taxon>
        <taxon>Alteromonadales</taxon>
        <taxon>Ferrimonadaceae</taxon>
        <taxon>Ferrimonas</taxon>
    </lineage>
</organism>
<proteinExistence type="predicted"/>
<dbReference type="RefSeq" id="WP_136854354.1">
    <property type="nucleotide sequence ID" value="NZ_SWCI01000015.1"/>
</dbReference>
<dbReference type="EMBL" id="SWCI01000015">
    <property type="protein sequence ID" value="TKB47250.1"/>
    <property type="molecule type" value="Genomic_DNA"/>
</dbReference>
<keyword evidence="2" id="KW-1185">Reference proteome</keyword>
<protein>
    <submittedName>
        <fullName evidence="1">Flagellar protein FlaG</fullName>
    </submittedName>
</protein>
<dbReference type="PANTHER" id="PTHR37166">
    <property type="entry name" value="PROTEIN FLAG"/>
    <property type="match status" value="1"/>
</dbReference>
<comment type="caution">
    <text evidence="1">The sequence shown here is derived from an EMBL/GenBank/DDBJ whole genome shotgun (WGS) entry which is preliminary data.</text>
</comment>
<dbReference type="OrthoDB" id="6388605at2"/>
<evidence type="ECO:0000313" key="2">
    <source>
        <dbReference type="Proteomes" id="UP000305674"/>
    </source>
</evidence>
<sequence>MDSTIISTVGTTVATSSVKPELAGERQAAKAAQSEVVAADAVTAAAQAGEADRESGKEALGERVAEATRGMNEFFDSIDKDIRFHIDEETNRSVVKVIEVSSGDVIRQIPSEEVLELAARMSEASGLLMKDKI</sequence>
<accession>A0A4U1BB61</accession>
<dbReference type="AlphaFoldDB" id="A0A4U1BB61"/>
<dbReference type="SUPFAM" id="SSF160214">
    <property type="entry name" value="FlaG-like"/>
    <property type="match status" value="1"/>
</dbReference>
<dbReference type="Gene3D" id="3.30.160.170">
    <property type="entry name" value="FlaG-like"/>
    <property type="match status" value="1"/>
</dbReference>
<dbReference type="InterPro" id="IPR005186">
    <property type="entry name" value="FlaG"/>
</dbReference>
<name>A0A4U1BB61_9GAMM</name>
<evidence type="ECO:0000313" key="1">
    <source>
        <dbReference type="EMBL" id="TKB47250.1"/>
    </source>
</evidence>
<dbReference type="InterPro" id="IPR035924">
    <property type="entry name" value="FlaG-like_sf"/>
</dbReference>
<dbReference type="Proteomes" id="UP000305674">
    <property type="component" value="Unassembled WGS sequence"/>
</dbReference>
<keyword evidence="1" id="KW-0282">Flagellum</keyword>
<keyword evidence="1" id="KW-0966">Cell projection</keyword>